<comment type="caution">
    <text evidence="1">The sequence shown here is derived from an EMBL/GenBank/DDBJ whole genome shotgun (WGS) entry which is preliminary data.</text>
</comment>
<name>A0ABV9UXF4_9ACTN</name>
<protein>
    <submittedName>
        <fullName evidence="1">DUF3560 domain-containing protein</fullName>
    </submittedName>
</protein>
<dbReference type="Pfam" id="PF12083">
    <property type="entry name" value="DUF3560"/>
    <property type="match status" value="1"/>
</dbReference>
<dbReference type="InterPro" id="IPR021944">
    <property type="entry name" value="DUF3560"/>
</dbReference>
<accession>A0ABV9UXF4</accession>
<dbReference type="RefSeq" id="WP_344380678.1">
    <property type="nucleotide sequence ID" value="NZ_BAAASQ010000052.1"/>
</dbReference>
<sequence length="294" mass="33256">MLGSWYLPHSRDKKAPTAMLEALADRLRSAGFTVTLTIDNNDRRTFAEAETERVERAEDRAERFGQYADNAAARSESAWKRGHQIADGIPLGQPILVGHHSERRARRDQERIDNATRTSIGERDRAAHWAGREKAAAGYAAFRKNPARTLRRIQTLKADLRAVEKWQRGESAKGQTRNTGNPETVQELAVEHAELSEQIAYWENVVAEAEKQGFKVWSKSDFQRGDYARCRGTWYAVLRANPKTLTVPHIFNGTGRTVVHADRNHYSGTSSLPYDEVTGRMSAEEMQHKQDTAK</sequence>
<dbReference type="EMBL" id="JBHSIZ010000042">
    <property type="protein sequence ID" value="MFC4961088.1"/>
    <property type="molecule type" value="Genomic_DNA"/>
</dbReference>
<reference evidence="2" key="1">
    <citation type="journal article" date="2019" name="Int. J. Syst. Evol. Microbiol.">
        <title>The Global Catalogue of Microorganisms (GCM) 10K type strain sequencing project: providing services to taxonomists for standard genome sequencing and annotation.</title>
        <authorList>
            <consortium name="The Broad Institute Genomics Platform"/>
            <consortium name="The Broad Institute Genome Sequencing Center for Infectious Disease"/>
            <person name="Wu L."/>
            <person name="Ma J."/>
        </authorList>
    </citation>
    <scope>NUCLEOTIDE SEQUENCE [LARGE SCALE GENOMIC DNA]</scope>
    <source>
        <strain evidence="2">CCM 7224</strain>
    </source>
</reference>
<evidence type="ECO:0000313" key="1">
    <source>
        <dbReference type="EMBL" id="MFC4961088.1"/>
    </source>
</evidence>
<evidence type="ECO:0000313" key="2">
    <source>
        <dbReference type="Proteomes" id="UP001595834"/>
    </source>
</evidence>
<organism evidence="1 2">
    <name type="scientific">Streptomyces mauvecolor</name>
    <dbReference type="NCBI Taxonomy" id="58345"/>
    <lineage>
        <taxon>Bacteria</taxon>
        <taxon>Bacillati</taxon>
        <taxon>Actinomycetota</taxon>
        <taxon>Actinomycetes</taxon>
        <taxon>Kitasatosporales</taxon>
        <taxon>Streptomycetaceae</taxon>
        <taxon>Streptomyces</taxon>
    </lineage>
</organism>
<proteinExistence type="predicted"/>
<dbReference type="Proteomes" id="UP001595834">
    <property type="component" value="Unassembled WGS sequence"/>
</dbReference>
<keyword evidence="2" id="KW-1185">Reference proteome</keyword>
<gene>
    <name evidence="1" type="ORF">ACFPFX_32840</name>
</gene>